<dbReference type="PANTHER" id="PTHR32282">
    <property type="entry name" value="BINDING PROTEIN TRANSPEPTIDASE, PUTATIVE-RELATED"/>
    <property type="match status" value="1"/>
</dbReference>
<dbReference type="Proteomes" id="UP000295510">
    <property type="component" value="Unassembled WGS sequence"/>
</dbReference>
<dbReference type="GO" id="GO:0006508">
    <property type="term" value="P:proteolysis"/>
    <property type="evidence" value="ECO:0007669"/>
    <property type="project" value="UniProtKB-KW"/>
</dbReference>
<dbReference type="InterPro" id="IPR050396">
    <property type="entry name" value="Glycosyltr_51/Transpeptidase"/>
</dbReference>
<comment type="catalytic activity">
    <reaction evidence="8">
        <text>[GlcNAc-(1-&gt;4)-Mur2Ac(oyl-L-Ala-gamma-D-Glu-L-Lys-D-Ala-D-Ala)](n)-di-trans,octa-cis-undecaprenyl diphosphate + beta-D-GlcNAc-(1-&gt;4)-Mur2Ac(oyl-L-Ala-gamma-D-Glu-L-Lys-D-Ala-D-Ala)-di-trans,octa-cis-undecaprenyl diphosphate = [GlcNAc-(1-&gt;4)-Mur2Ac(oyl-L-Ala-gamma-D-Glu-L-Lys-D-Ala-D-Ala)](n+1)-di-trans,octa-cis-undecaprenyl diphosphate + di-trans,octa-cis-undecaprenyl diphosphate + H(+)</text>
        <dbReference type="Rhea" id="RHEA:23708"/>
        <dbReference type="Rhea" id="RHEA-COMP:9602"/>
        <dbReference type="Rhea" id="RHEA-COMP:9603"/>
        <dbReference type="ChEBI" id="CHEBI:15378"/>
        <dbReference type="ChEBI" id="CHEBI:58405"/>
        <dbReference type="ChEBI" id="CHEBI:60033"/>
        <dbReference type="ChEBI" id="CHEBI:78435"/>
        <dbReference type="EC" id="2.4.99.28"/>
    </reaction>
</comment>
<comment type="caution">
    <text evidence="12">The sequence shown here is derived from an EMBL/GenBank/DDBJ whole genome shotgun (WGS) entry which is preliminary data.</text>
</comment>
<keyword evidence="4" id="KW-0328">Glycosyltransferase</keyword>
<dbReference type="RefSeq" id="WP_133598436.1">
    <property type="nucleotide sequence ID" value="NZ_SNYL01000013.1"/>
</dbReference>
<reference evidence="12 13" key="1">
    <citation type="submission" date="2019-03" db="EMBL/GenBank/DDBJ databases">
        <title>Genomic Encyclopedia of Type Strains, Phase IV (KMG-IV): sequencing the most valuable type-strain genomes for metagenomic binning, comparative biology and taxonomic classification.</title>
        <authorList>
            <person name="Goeker M."/>
        </authorList>
    </citation>
    <scope>NUCLEOTIDE SEQUENCE [LARGE SCALE GENOMIC DNA]</scope>
    <source>
        <strain evidence="12 13">DSM 19605</strain>
    </source>
</reference>
<protein>
    <recommendedName>
        <fullName evidence="7">peptidoglycan glycosyltransferase</fullName>
        <ecNumber evidence="7">2.4.99.28</ecNumber>
    </recommendedName>
</protein>
<dbReference type="Gene3D" id="1.10.3810.10">
    <property type="entry name" value="Biosynthetic peptidoglycan transglycosylase-like"/>
    <property type="match status" value="1"/>
</dbReference>
<dbReference type="GO" id="GO:0009252">
    <property type="term" value="P:peptidoglycan biosynthetic process"/>
    <property type="evidence" value="ECO:0007669"/>
    <property type="project" value="TreeGrafter"/>
</dbReference>
<dbReference type="PANTHER" id="PTHR32282:SF24">
    <property type="entry name" value="GLYCOSYL TRANSFERASE FAMILY 51 DOMAIN-CONTAINING PROTEIN"/>
    <property type="match status" value="1"/>
</dbReference>
<dbReference type="Gene3D" id="3.40.710.10">
    <property type="entry name" value="DD-peptidase/beta-lactamase superfamily"/>
    <property type="match status" value="1"/>
</dbReference>
<evidence type="ECO:0000256" key="9">
    <source>
        <dbReference type="SAM" id="MobiDB-lite"/>
    </source>
</evidence>
<dbReference type="SUPFAM" id="SSF56601">
    <property type="entry name" value="beta-lactamase/transpeptidase-like"/>
    <property type="match status" value="2"/>
</dbReference>
<name>A0A4R6UDT7_9BURK</name>
<proteinExistence type="predicted"/>
<keyword evidence="10" id="KW-0812">Transmembrane</keyword>
<keyword evidence="6" id="KW-0511">Multifunctional enzyme</keyword>
<dbReference type="SUPFAM" id="SSF53955">
    <property type="entry name" value="Lysozyme-like"/>
    <property type="match status" value="1"/>
</dbReference>
<feature type="domain" description="Glycosyl transferase family 51" evidence="11">
    <location>
        <begin position="148"/>
        <end position="300"/>
    </location>
</feature>
<gene>
    <name evidence="12" type="ORF">DFR43_1131</name>
</gene>
<evidence type="ECO:0000259" key="11">
    <source>
        <dbReference type="Pfam" id="PF00912"/>
    </source>
</evidence>
<evidence type="ECO:0000256" key="6">
    <source>
        <dbReference type="ARBA" id="ARBA00023268"/>
    </source>
</evidence>
<dbReference type="InterPro" id="IPR023346">
    <property type="entry name" value="Lysozyme-like_dom_sf"/>
</dbReference>
<keyword evidence="5" id="KW-0808">Transferase</keyword>
<accession>A0A4R6UDT7</accession>
<organism evidence="12 13">
    <name type="scientific">Tepidicella xavieri</name>
    <dbReference type="NCBI Taxonomy" id="360241"/>
    <lineage>
        <taxon>Bacteria</taxon>
        <taxon>Pseudomonadati</taxon>
        <taxon>Pseudomonadota</taxon>
        <taxon>Betaproteobacteria</taxon>
        <taxon>Burkholderiales</taxon>
        <taxon>Tepidicella</taxon>
    </lineage>
</organism>
<comment type="pathway">
    <text evidence="1">Cell wall biogenesis; peptidoglycan biosynthesis.</text>
</comment>
<dbReference type="EMBL" id="SNYL01000013">
    <property type="protein sequence ID" value="TDQ41264.1"/>
    <property type="molecule type" value="Genomic_DNA"/>
</dbReference>
<evidence type="ECO:0000313" key="13">
    <source>
        <dbReference type="Proteomes" id="UP000295510"/>
    </source>
</evidence>
<evidence type="ECO:0000256" key="2">
    <source>
        <dbReference type="ARBA" id="ARBA00022645"/>
    </source>
</evidence>
<dbReference type="GO" id="GO:0030288">
    <property type="term" value="C:outer membrane-bounded periplasmic space"/>
    <property type="evidence" value="ECO:0007669"/>
    <property type="project" value="TreeGrafter"/>
</dbReference>
<feature type="region of interest" description="Disordered" evidence="9">
    <location>
        <begin position="1011"/>
        <end position="1036"/>
    </location>
</feature>
<dbReference type="InterPro" id="IPR036950">
    <property type="entry name" value="PBP_transglycosylase"/>
</dbReference>
<evidence type="ECO:0000256" key="8">
    <source>
        <dbReference type="ARBA" id="ARBA00049902"/>
    </source>
</evidence>
<dbReference type="InterPro" id="IPR012338">
    <property type="entry name" value="Beta-lactam/transpept-like"/>
</dbReference>
<evidence type="ECO:0000256" key="5">
    <source>
        <dbReference type="ARBA" id="ARBA00022679"/>
    </source>
</evidence>
<keyword evidence="10" id="KW-0472">Membrane</keyword>
<evidence type="ECO:0000256" key="1">
    <source>
        <dbReference type="ARBA" id="ARBA00004752"/>
    </source>
</evidence>
<evidence type="ECO:0000313" key="12">
    <source>
        <dbReference type="EMBL" id="TDQ41264.1"/>
    </source>
</evidence>
<feature type="compositionally biased region" description="Polar residues" evidence="9">
    <location>
        <begin position="1019"/>
        <end position="1036"/>
    </location>
</feature>
<dbReference type="GO" id="GO:0008955">
    <property type="term" value="F:peptidoglycan glycosyltransferase activity"/>
    <property type="evidence" value="ECO:0007669"/>
    <property type="project" value="UniProtKB-EC"/>
</dbReference>
<dbReference type="InterPro" id="IPR001264">
    <property type="entry name" value="Glyco_trans_51"/>
</dbReference>
<dbReference type="OrthoDB" id="8552189at2"/>
<keyword evidence="10" id="KW-1133">Transmembrane helix</keyword>
<dbReference type="GO" id="GO:0004180">
    <property type="term" value="F:carboxypeptidase activity"/>
    <property type="evidence" value="ECO:0007669"/>
    <property type="project" value="UniProtKB-KW"/>
</dbReference>
<dbReference type="Pfam" id="PF00912">
    <property type="entry name" value="Transgly"/>
    <property type="match status" value="1"/>
</dbReference>
<sequence length="1067" mass="119941">MTRQGAQTADGKRWWRRMGWPVWVAIVVGGLCVALGVALWLEMRHAYAQARWLTRHAQALTWEVPRGPVPPEERRYPSHGPYNERLGYVDLPAYLEQLQQRGYAVARQARWSEAARAHVDRGWYMPYDEKNQAGLTVLDCRREPMYAFRYPYRQYEGFEAIPPRVVQALLFIENRGLLDADRPHMNPAVDWVRFTRAVLGQLGRLVHDDIDAPGGSTLATQIEKYRHSPEGRTQDAAEKLRQMISASVRAYRDGADTLPVRRRLVLDYLNTVPLAAAPRHGEVHGLGDGLWVWFGLDWDDSNARLRQPVAADPQERQAQAQALRHVVALMIAHRRPSWFLGRGPGREALARLTDAHLRLMADAGLIEPALRDAALGQPLRFRDFTQQPAWSPQLPSKGTAAVRTRLATQLGISLYTLDRLDLDVHTTLHRELQDAASDYLLRLTDADFARRQQLLGERLLRADTLGQVHYSLTLLEATPQGNLVRLQTDTTGQPLDINEGSKLELGSTAKLRVLATYLEMVAETHERLRSLGPAERQAFTPDPDDTLTRWVHGWLREHPDADLTATLEAALQRRFSASTDERFFTGGGVHTFSNFRREDDSRNPTLREAMQESLNLPFVRLLREVVRHSMYHTQGGTARLLADMNDPRREALLARFADREGQVFLRRFWRKLDGLTPDAIRDSLLAGLRPTADRLAAVFRYLEPEAPIDAMEAFLRDRLGDATPPPARLERLYRQYAPDAFDLPDRGFVARVHPLELWLVAFRLQHPDATWEQAVQASAAERQAVYRWLFRTQAKSAQDTRIATMLEVEAFWDIHRRWARLGYPFPQLVPSLATALGSSGDRPAALAELMGIIVNDGVRKPVIRTTALDFAVDTPYEARLQRRMDAVGEQVMLPEVARALRRVLAEVVDEGTARRLAGGFRLPDGGEWRLGGKTGTGDNRLVIGGRPGMALNRTATFVFSLGPSHFGTVTAYVVGPQAARHRFTSALPVQVLRNLGPQLLPYLAPSGGQSCPEPVADAGSSSFRVEPNSHNDSWSSSPVGMCAGRWPACAHVHRAGLIRRMSPWALP</sequence>
<evidence type="ECO:0000256" key="7">
    <source>
        <dbReference type="ARBA" id="ARBA00044770"/>
    </source>
</evidence>
<dbReference type="AlphaFoldDB" id="A0A4R6UDT7"/>
<keyword evidence="2 12" id="KW-0121">Carboxypeptidase</keyword>
<feature type="transmembrane region" description="Helical" evidence="10">
    <location>
        <begin position="20"/>
        <end position="41"/>
    </location>
</feature>
<evidence type="ECO:0000256" key="4">
    <source>
        <dbReference type="ARBA" id="ARBA00022676"/>
    </source>
</evidence>
<evidence type="ECO:0000256" key="10">
    <source>
        <dbReference type="SAM" id="Phobius"/>
    </source>
</evidence>
<evidence type="ECO:0000256" key="3">
    <source>
        <dbReference type="ARBA" id="ARBA00022670"/>
    </source>
</evidence>
<dbReference type="EC" id="2.4.99.28" evidence="7"/>
<keyword evidence="3" id="KW-0645">Protease</keyword>
<keyword evidence="3" id="KW-0378">Hydrolase</keyword>
<keyword evidence="13" id="KW-1185">Reference proteome</keyword>